<dbReference type="Pfam" id="PF00496">
    <property type="entry name" value="SBP_bac_5"/>
    <property type="match status" value="1"/>
</dbReference>
<dbReference type="GO" id="GO:0030288">
    <property type="term" value="C:outer membrane-bounded periplasmic space"/>
    <property type="evidence" value="ECO:0007669"/>
    <property type="project" value="UniProtKB-ARBA"/>
</dbReference>
<dbReference type="InterPro" id="IPR039424">
    <property type="entry name" value="SBP_5"/>
</dbReference>
<dbReference type="AlphaFoldDB" id="A0A6J4TMI2"/>
<organism evidence="2">
    <name type="scientific">uncultured Thermomicrobiales bacterium</name>
    <dbReference type="NCBI Taxonomy" id="1645740"/>
    <lineage>
        <taxon>Bacteria</taxon>
        <taxon>Pseudomonadati</taxon>
        <taxon>Thermomicrobiota</taxon>
        <taxon>Thermomicrobia</taxon>
        <taxon>Thermomicrobiales</taxon>
        <taxon>environmental samples</taxon>
    </lineage>
</organism>
<gene>
    <name evidence="2" type="ORF">AVDCRST_MAG73-497</name>
</gene>
<dbReference type="PANTHER" id="PTHR30290">
    <property type="entry name" value="PERIPLASMIC BINDING COMPONENT OF ABC TRANSPORTER"/>
    <property type="match status" value="1"/>
</dbReference>
<dbReference type="InterPro" id="IPR000914">
    <property type="entry name" value="SBP_5_dom"/>
</dbReference>
<feature type="domain" description="Solute-binding protein family 5" evidence="1">
    <location>
        <begin position="131"/>
        <end position="526"/>
    </location>
</feature>
<dbReference type="GO" id="GO:0043190">
    <property type="term" value="C:ATP-binding cassette (ABC) transporter complex"/>
    <property type="evidence" value="ECO:0007669"/>
    <property type="project" value="InterPro"/>
</dbReference>
<dbReference type="CDD" id="cd08513">
    <property type="entry name" value="PBP2_thermophilic_Hb8_like"/>
    <property type="match status" value="1"/>
</dbReference>
<dbReference type="Gene3D" id="3.10.105.10">
    <property type="entry name" value="Dipeptide-binding Protein, Domain 3"/>
    <property type="match status" value="1"/>
</dbReference>
<dbReference type="EMBL" id="CADCWE010000035">
    <property type="protein sequence ID" value="CAA9527121.1"/>
    <property type="molecule type" value="Genomic_DNA"/>
</dbReference>
<evidence type="ECO:0000313" key="2">
    <source>
        <dbReference type="EMBL" id="CAA9527121.1"/>
    </source>
</evidence>
<dbReference type="SUPFAM" id="SSF53850">
    <property type="entry name" value="Periplasmic binding protein-like II"/>
    <property type="match status" value="1"/>
</dbReference>
<name>A0A6J4TMI2_9BACT</name>
<accession>A0A6J4TMI2</accession>
<dbReference type="Gene3D" id="3.40.190.10">
    <property type="entry name" value="Periplasmic binding protein-like II"/>
    <property type="match status" value="1"/>
</dbReference>
<reference evidence="2" key="1">
    <citation type="submission" date="2020-02" db="EMBL/GenBank/DDBJ databases">
        <authorList>
            <person name="Meier V. D."/>
        </authorList>
    </citation>
    <scope>NUCLEOTIDE SEQUENCE</scope>
    <source>
        <strain evidence="2">AVDCRST_MAG73</strain>
    </source>
</reference>
<dbReference type="GO" id="GO:0015833">
    <property type="term" value="P:peptide transport"/>
    <property type="evidence" value="ECO:0007669"/>
    <property type="project" value="TreeGrafter"/>
</dbReference>
<protein>
    <submittedName>
        <fullName evidence="2">ABC transporter, substrate-binding protein (Cluster 5, nickel/peptides/opines)</fullName>
    </submittedName>
</protein>
<dbReference type="PANTHER" id="PTHR30290:SF65">
    <property type="entry name" value="MONOACYL PHOSPHATIDYLINOSITOL TETRAMANNOSIDE-BINDING PROTEIN LPQW-RELATED"/>
    <property type="match status" value="1"/>
</dbReference>
<dbReference type="GO" id="GO:1904680">
    <property type="term" value="F:peptide transmembrane transporter activity"/>
    <property type="evidence" value="ECO:0007669"/>
    <property type="project" value="TreeGrafter"/>
</dbReference>
<proteinExistence type="predicted"/>
<dbReference type="PIRSF" id="PIRSF002741">
    <property type="entry name" value="MppA"/>
    <property type="match status" value="1"/>
</dbReference>
<evidence type="ECO:0000259" key="1">
    <source>
        <dbReference type="Pfam" id="PF00496"/>
    </source>
</evidence>
<sequence>MADVQQPQEGKFGRLYGELRAGKLSRREFTQRALALGVGLPVITFVANAARVSASGKPSRNGWAAIAQDGAAAPAVGVEGQTRGAGGELKLLLWQAVTQLVPHTLTGTKDFIASSLVFEPPLNYLEDGTLIPNLAAEVPTVENGLLAEDLTSVTVRLKEGVTWSDGTPLTSEDLVFTHQWINDPENASVSLEIWGIVESVEAVDELTAKFTFKAPAANWFEPITGTQFGLIIPAHALGTGTDAIAEFTNNPIGTGPFMVESFAPNDQVIYVANPSYREPNKPFFDRVNLKGGGDAASAARAVLQTGDWDYAWNLQVEPAILAQLEQGGQGKLIAVPGTSVERINVNFSDPNAEVDGQRSHKDSPHPFLSDLNVRKAMALAVDRATITEEFYGYGALPGKNILAGISSLESPNTTNEYNLDAANQLLDEAGWTRDGDRRSKDGVELRVVYATSINAVRQKTQAVVKEGLEELGFQVQLQQVDSGIYFDGSAGNEQNINHMYVDINMYTNGAGSPIPLSYMTGWYAGPEDRNIAQQSNAWSGQNYQRYRNPEFDALYEQVILETDVEASAQILIQMNDILINDVAVIPEVNRPNEVAAISNRLREENLMLGPGFEVVTWNIANWNTNEG</sequence>
<dbReference type="InterPro" id="IPR030678">
    <property type="entry name" value="Peptide/Ni-bd"/>
</dbReference>